<comment type="similarity">
    <text evidence="1 2">Belongs to the anti-sigma-factor antagonist family.</text>
</comment>
<name>A0A1E3S7W6_MYCIE</name>
<dbReference type="InterPro" id="IPR003658">
    <property type="entry name" value="Anti-sigma_ant"/>
</dbReference>
<evidence type="ECO:0000313" key="4">
    <source>
        <dbReference type="EMBL" id="ORB09887.1"/>
    </source>
</evidence>
<dbReference type="AlphaFoldDB" id="A0A1E3S7W6"/>
<dbReference type="InterPro" id="IPR036513">
    <property type="entry name" value="STAS_dom_sf"/>
</dbReference>
<dbReference type="OrthoDB" id="3393696at2"/>
<dbReference type="GO" id="GO:0043856">
    <property type="term" value="F:anti-sigma factor antagonist activity"/>
    <property type="evidence" value="ECO:0007669"/>
    <property type="project" value="InterPro"/>
</dbReference>
<dbReference type="Proteomes" id="UP000192739">
    <property type="component" value="Unassembled WGS sequence"/>
</dbReference>
<evidence type="ECO:0000256" key="1">
    <source>
        <dbReference type="ARBA" id="ARBA00009013"/>
    </source>
</evidence>
<comment type="caution">
    <text evidence="4">The sequence shown here is derived from an EMBL/GenBank/DDBJ whole genome shotgun (WGS) entry which is preliminary data.</text>
</comment>
<dbReference type="InterPro" id="IPR002645">
    <property type="entry name" value="STAS_dom"/>
</dbReference>
<protein>
    <recommendedName>
        <fullName evidence="2">Anti-sigma factor antagonist</fullName>
    </recommendedName>
</protein>
<dbReference type="Pfam" id="PF01740">
    <property type="entry name" value="STAS"/>
    <property type="match status" value="1"/>
</dbReference>
<accession>A0A1E3S7W6</accession>
<dbReference type="NCBIfam" id="TIGR00377">
    <property type="entry name" value="ant_ant_sig"/>
    <property type="match status" value="1"/>
</dbReference>
<dbReference type="PANTHER" id="PTHR33495:SF2">
    <property type="entry name" value="ANTI-SIGMA FACTOR ANTAGONIST TM_1081-RELATED"/>
    <property type="match status" value="1"/>
</dbReference>
<evidence type="ECO:0000259" key="3">
    <source>
        <dbReference type="PROSITE" id="PS50801"/>
    </source>
</evidence>
<dbReference type="SUPFAM" id="SSF52091">
    <property type="entry name" value="SpoIIaa-like"/>
    <property type="match status" value="1"/>
</dbReference>
<dbReference type="CDD" id="cd07043">
    <property type="entry name" value="STAS_anti-anti-sigma_factors"/>
    <property type="match status" value="1"/>
</dbReference>
<dbReference type="EMBL" id="MVHT01000006">
    <property type="protein sequence ID" value="ORB09887.1"/>
    <property type="molecule type" value="Genomic_DNA"/>
</dbReference>
<reference evidence="4 5" key="1">
    <citation type="submission" date="2017-02" db="EMBL/GenBank/DDBJ databases">
        <title>The new phylogeny of genus Mycobacterium.</title>
        <authorList>
            <person name="Tortoli E."/>
            <person name="Trovato A."/>
            <person name="Cirillo D.M."/>
        </authorList>
    </citation>
    <scope>NUCLEOTIDE SEQUENCE [LARGE SCALE GENOMIC DNA]</scope>
    <source>
        <strain evidence="4 5">DSM 44049</strain>
    </source>
</reference>
<dbReference type="Gene3D" id="3.30.750.24">
    <property type="entry name" value="STAS domain"/>
    <property type="match status" value="1"/>
</dbReference>
<dbReference type="PROSITE" id="PS50801">
    <property type="entry name" value="STAS"/>
    <property type="match status" value="1"/>
</dbReference>
<evidence type="ECO:0000256" key="2">
    <source>
        <dbReference type="RuleBase" id="RU003749"/>
    </source>
</evidence>
<sequence length="120" mass="12694">MSAAMARSEEFGVIRRNCGETVVLQVRGALDQMTAPSLATHFDLALTNAPAVLVVDLTDVDFMSSAGITLLVEANRLTAKIPTALRVAADGPATARPLNIVGIDQVIDVYPTLTDAMRGR</sequence>
<dbReference type="PANTHER" id="PTHR33495">
    <property type="entry name" value="ANTI-SIGMA FACTOR ANTAGONIST TM_1081-RELATED-RELATED"/>
    <property type="match status" value="1"/>
</dbReference>
<dbReference type="STRING" id="28445.BHQ20_22895"/>
<gene>
    <name evidence="4" type="ORF">BST27_03535</name>
</gene>
<proteinExistence type="inferred from homology"/>
<feature type="domain" description="STAS" evidence="3">
    <location>
        <begin position="22"/>
        <end position="120"/>
    </location>
</feature>
<evidence type="ECO:0000313" key="5">
    <source>
        <dbReference type="Proteomes" id="UP000192739"/>
    </source>
</evidence>
<keyword evidence="5" id="KW-1185">Reference proteome</keyword>
<organism evidence="4 5">
    <name type="scientific">Mycobacterium intermedium</name>
    <dbReference type="NCBI Taxonomy" id="28445"/>
    <lineage>
        <taxon>Bacteria</taxon>
        <taxon>Bacillati</taxon>
        <taxon>Actinomycetota</taxon>
        <taxon>Actinomycetes</taxon>
        <taxon>Mycobacteriales</taxon>
        <taxon>Mycobacteriaceae</taxon>
        <taxon>Mycobacterium</taxon>
        <taxon>Mycobacterium simiae complex</taxon>
    </lineage>
</organism>